<reference evidence="2" key="2">
    <citation type="journal article" date="2018" name="Mol. Plant Microbe Interact.">
        <title>Genome sequence resources for the wheat stripe rust pathogen (Puccinia striiformis f. sp. tritici) and the barley stripe rust pathogen (Puccinia striiformis f. sp. hordei).</title>
        <authorList>
            <person name="Xia C."/>
            <person name="Wang M."/>
            <person name="Yin C."/>
            <person name="Cornejo O.E."/>
            <person name="Hulbert S.H."/>
            <person name="Chen X."/>
        </authorList>
    </citation>
    <scope>NUCLEOTIDE SEQUENCE [LARGE SCALE GENOMIC DNA]</scope>
    <source>
        <strain evidence="2">93-210</strain>
    </source>
</reference>
<reference evidence="1 2" key="3">
    <citation type="journal article" date="2022" name="Microbiol. Spectr.">
        <title>Folding features and dynamics of 3D genome architecture in plant fungal pathogens.</title>
        <authorList>
            <person name="Xia C."/>
        </authorList>
    </citation>
    <scope>NUCLEOTIDE SEQUENCE [LARGE SCALE GENOMIC DNA]</scope>
    <source>
        <strain evidence="1 2">93-210</strain>
    </source>
</reference>
<reference evidence="2" key="1">
    <citation type="journal article" date="2018" name="BMC Genomics">
        <title>Genomic insights into host adaptation between the wheat stripe rust pathogen (Puccinia striiformis f. sp. tritici) and the barley stripe rust pathogen (Puccinia striiformis f. sp. hordei).</title>
        <authorList>
            <person name="Xia C."/>
            <person name="Wang M."/>
            <person name="Yin C."/>
            <person name="Cornejo O.E."/>
            <person name="Hulbert S.H."/>
            <person name="Chen X."/>
        </authorList>
    </citation>
    <scope>NUCLEOTIDE SEQUENCE [LARGE SCALE GENOMIC DNA]</scope>
    <source>
        <strain evidence="2">93-210</strain>
    </source>
</reference>
<dbReference type="Proteomes" id="UP001060170">
    <property type="component" value="Chromosome 12"/>
</dbReference>
<comment type="caution">
    <text evidence="1">The sequence shown here is derived from an EMBL/GenBank/DDBJ whole genome shotgun (WGS) entry which is preliminary data.</text>
</comment>
<organism evidence="1 2">
    <name type="scientific">Puccinia striiformis f. sp. tritici</name>
    <dbReference type="NCBI Taxonomy" id="168172"/>
    <lineage>
        <taxon>Eukaryota</taxon>
        <taxon>Fungi</taxon>
        <taxon>Dikarya</taxon>
        <taxon>Basidiomycota</taxon>
        <taxon>Pucciniomycotina</taxon>
        <taxon>Pucciniomycetes</taxon>
        <taxon>Pucciniales</taxon>
        <taxon>Pucciniaceae</taxon>
        <taxon>Puccinia</taxon>
    </lineage>
</organism>
<proteinExistence type="predicted"/>
<evidence type="ECO:0000313" key="1">
    <source>
        <dbReference type="EMBL" id="KAI7942485.1"/>
    </source>
</evidence>
<name>A0ACC0E296_9BASI</name>
<feature type="non-terminal residue" evidence="1">
    <location>
        <position position="1"/>
    </location>
</feature>
<keyword evidence="2" id="KW-1185">Reference proteome</keyword>
<dbReference type="EMBL" id="CM045876">
    <property type="protein sequence ID" value="KAI7942485.1"/>
    <property type="molecule type" value="Genomic_DNA"/>
</dbReference>
<gene>
    <name evidence="1" type="ORF">MJO28_012512</name>
</gene>
<evidence type="ECO:0000313" key="2">
    <source>
        <dbReference type="Proteomes" id="UP001060170"/>
    </source>
</evidence>
<protein>
    <submittedName>
        <fullName evidence="1">Uncharacterized protein</fullName>
    </submittedName>
</protein>
<sequence>PKQTKTSKKRVPAPDVAENGQILIELDYLLFSGAMTEERCVPYHTKYAPARKFYAVLAEDYVHFTQQIKANLGCKVAIKLIMTNPELVAKDTAQETIQNHYLTLDYGDVKAKAAVPFSPTITSLVEGSKPMALHLGVSS</sequence>
<accession>A0ACC0E296</accession>